<keyword evidence="3" id="KW-0597">Phosphoprotein</keyword>
<dbReference type="PROSITE" id="PS00455">
    <property type="entry name" value="AMP_BINDING"/>
    <property type="match status" value="1"/>
</dbReference>
<dbReference type="SMART" id="SM00827">
    <property type="entry name" value="PKS_AT"/>
    <property type="match status" value="1"/>
</dbReference>
<dbReference type="PROSITE" id="PS52004">
    <property type="entry name" value="KS3_2"/>
    <property type="match status" value="1"/>
</dbReference>
<evidence type="ECO:0000256" key="5">
    <source>
        <dbReference type="ARBA" id="ARBA00022898"/>
    </source>
</evidence>
<dbReference type="InterPro" id="IPR001227">
    <property type="entry name" value="Ac_transferase_dom_sf"/>
</dbReference>
<proteinExistence type="predicted"/>
<evidence type="ECO:0000256" key="2">
    <source>
        <dbReference type="ARBA" id="ARBA00022450"/>
    </source>
</evidence>
<evidence type="ECO:0000313" key="8">
    <source>
        <dbReference type="EMBL" id="MBC3847752.1"/>
    </source>
</evidence>
<dbReference type="SUPFAM" id="SSF52151">
    <property type="entry name" value="FabD/lysophospholipase-like"/>
    <property type="match status" value="1"/>
</dbReference>
<dbReference type="InterPro" id="IPR049704">
    <property type="entry name" value="Aminotrans_3_PPA_site"/>
</dbReference>
<dbReference type="Gene3D" id="3.90.1150.10">
    <property type="entry name" value="Aspartate Aminotransferase, domain 1"/>
    <property type="match status" value="1"/>
</dbReference>
<dbReference type="Gene3D" id="3.40.640.10">
    <property type="entry name" value="Type I PLP-dependent aspartate aminotransferase-like (Major domain)"/>
    <property type="match status" value="1"/>
</dbReference>
<comment type="cofactor">
    <cofactor evidence="1">
        <name>pyridoxal 5'-phosphate</name>
        <dbReference type="ChEBI" id="CHEBI:597326"/>
    </cofactor>
</comment>
<dbReference type="CDD" id="cd00833">
    <property type="entry name" value="PKS"/>
    <property type="match status" value="1"/>
</dbReference>
<dbReference type="InterPro" id="IPR016035">
    <property type="entry name" value="Acyl_Trfase/lysoPLipase"/>
</dbReference>
<dbReference type="Pfam" id="PF02801">
    <property type="entry name" value="Ketoacyl-synt_C"/>
    <property type="match status" value="1"/>
</dbReference>
<dbReference type="EMBL" id="JACOME010000006">
    <property type="protein sequence ID" value="MBC3847752.1"/>
    <property type="molecule type" value="Genomic_DNA"/>
</dbReference>
<dbReference type="Pfam" id="PF00109">
    <property type="entry name" value="ketoacyl-synt"/>
    <property type="match status" value="1"/>
</dbReference>
<dbReference type="PANTHER" id="PTHR43775:SF51">
    <property type="entry name" value="INACTIVE PHENOLPHTHIOCEROL SYNTHESIS POLYKETIDE SYNTHASE TYPE I PKS1-RELATED"/>
    <property type="match status" value="1"/>
</dbReference>
<dbReference type="Pfam" id="PF00202">
    <property type="entry name" value="Aminotran_3"/>
    <property type="match status" value="1"/>
</dbReference>
<dbReference type="InterPro" id="IPR032821">
    <property type="entry name" value="PKS_assoc"/>
</dbReference>
<keyword evidence="5" id="KW-0663">Pyridoxal phosphate</keyword>
<dbReference type="InterPro" id="IPR036736">
    <property type="entry name" value="ACP-like_sf"/>
</dbReference>
<feature type="domain" description="Ketosynthase family 3 (KS3)" evidence="7">
    <location>
        <begin position="608"/>
        <end position="1032"/>
    </location>
</feature>
<dbReference type="InterPro" id="IPR014030">
    <property type="entry name" value="Ketoacyl_synth_N"/>
</dbReference>
<keyword evidence="4" id="KW-0808">Transferase</keyword>
<dbReference type="PROSITE" id="PS00606">
    <property type="entry name" value="KS3_1"/>
    <property type="match status" value="1"/>
</dbReference>
<evidence type="ECO:0000256" key="3">
    <source>
        <dbReference type="ARBA" id="ARBA00022553"/>
    </source>
</evidence>
<dbReference type="InterPro" id="IPR045851">
    <property type="entry name" value="AMP-bd_C_sf"/>
</dbReference>
<dbReference type="SUPFAM" id="SSF47336">
    <property type="entry name" value="ACP-like"/>
    <property type="match status" value="2"/>
</dbReference>
<dbReference type="InterPro" id="IPR014043">
    <property type="entry name" value="Acyl_transferase_dom"/>
</dbReference>
<dbReference type="Pfam" id="PF00501">
    <property type="entry name" value="AMP-binding"/>
    <property type="match status" value="1"/>
</dbReference>
<dbReference type="Gene3D" id="3.40.50.980">
    <property type="match status" value="2"/>
</dbReference>
<dbReference type="Pfam" id="PF13193">
    <property type="entry name" value="AMP-binding_C"/>
    <property type="match status" value="1"/>
</dbReference>
<dbReference type="InterPro" id="IPR016039">
    <property type="entry name" value="Thiolase-like"/>
</dbReference>
<dbReference type="InterPro" id="IPR015422">
    <property type="entry name" value="PyrdxlP-dep_Trfase_small"/>
</dbReference>
<evidence type="ECO:0000313" key="9">
    <source>
        <dbReference type="Proteomes" id="UP000607435"/>
    </source>
</evidence>
<dbReference type="Pfam" id="PF00550">
    <property type="entry name" value="PP-binding"/>
    <property type="match status" value="2"/>
</dbReference>
<dbReference type="SUPFAM" id="SSF56801">
    <property type="entry name" value="Acetyl-CoA synthetase-like"/>
    <property type="match status" value="1"/>
</dbReference>
<comment type="caution">
    <text evidence="8">The sequence shown here is derived from an EMBL/GenBank/DDBJ whole genome shotgun (WGS) entry which is preliminary data.</text>
</comment>
<keyword evidence="2" id="KW-0596">Phosphopantetheine</keyword>
<dbReference type="InterPro" id="IPR016036">
    <property type="entry name" value="Malonyl_transacylase_ACP-bd"/>
</dbReference>
<feature type="domain" description="Carrier" evidence="6">
    <location>
        <begin position="1522"/>
        <end position="1600"/>
    </location>
</feature>
<gene>
    <name evidence="8" type="ORF">H6H04_15245</name>
</gene>
<dbReference type="SMART" id="SM00825">
    <property type="entry name" value="PKS_KS"/>
    <property type="match status" value="1"/>
</dbReference>
<dbReference type="Gene3D" id="3.40.366.10">
    <property type="entry name" value="Malonyl-Coenzyme A Acyl Carrier Protein, domain 2"/>
    <property type="match status" value="1"/>
</dbReference>
<dbReference type="NCBIfam" id="TIGR01733">
    <property type="entry name" value="AA-adenyl-dom"/>
    <property type="match status" value="1"/>
</dbReference>
<dbReference type="InterPro" id="IPR020845">
    <property type="entry name" value="AMP-binding_CS"/>
</dbReference>
<dbReference type="InterPro" id="IPR018201">
    <property type="entry name" value="Ketoacyl_synth_AS"/>
</dbReference>
<accession>A0ABR6Y4T3</accession>
<dbReference type="PRINTS" id="PR00154">
    <property type="entry name" value="AMPBINDING"/>
</dbReference>
<dbReference type="Pfam" id="PF16197">
    <property type="entry name" value="KAsynt_C_assoc"/>
    <property type="match status" value="1"/>
</dbReference>
<dbReference type="InterPro" id="IPR050091">
    <property type="entry name" value="PKS_NRPS_Biosynth_Enz"/>
</dbReference>
<dbReference type="InterPro" id="IPR005814">
    <property type="entry name" value="Aminotrans_3"/>
</dbReference>
<dbReference type="Gene3D" id="1.10.1200.10">
    <property type="entry name" value="ACP-like"/>
    <property type="match status" value="2"/>
</dbReference>
<protein>
    <submittedName>
        <fullName evidence="8">Amino acid adenylation domain-containing protein</fullName>
    </submittedName>
</protein>
<dbReference type="PROSITE" id="PS50075">
    <property type="entry name" value="CARRIER"/>
    <property type="match status" value="2"/>
</dbReference>
<dbReference type="SUPFAM" id="SSF53383">
    <property type="entry name" value="PLP-dependent transferases"/>
    <property type="match status" value="1"/>
</dbReference>
<dbReference type="PANTHER" id="PTHR43775">
    <property type="entry name" value="FATTY ACID SYNTHASE"/>
    <property type="match status" value="1"/>
</dbReference>
<organism evidence="8 9">
    <name type="scientific">Winogradskyella echinorum</name>
    <dbReference type="NCBI Taxonomy" id="538189"/>
    <lineage>
        <taxon>Bacteria</taxon>
        <taxon>Pseudomonadati</taxon>
        <taxon>Bacteroidota</taxon>
        <taxon>Flavobacteriia</taxon>
        <taxon>Flavobacteriales</taxon>
        <taxon>Flavobacteriaceae</taxon>
        <taxon>Winogradskyella</taxon>
    </lineage>
</organism>
<dbReference type="InterPro" id="IPR015424">
    <property type="entry name" value="PyrdxlP-dep_Trfase"/>
</dbReference>
<dbReference type="Gene3D" id="3.30.70.3290">
    <property type="match status" value="1"/>
</dbReference>
<dbReference type="InterPro" id="IPR000873">
    <property type="entry name" value="AMP-dep_synth/lig_dom"/>
</dbReference>
<reference evidence="8 9" key="1">
    <citation type="submission" date="2020-08" db="EMBL/GenBank/DDBJ databases">
        <title>Winogradskyella ouciana sp. nov., isolated from the hadal seawater of the Mariana Trench.</title>
        <authorList>
            <person name="He X."/>
        </authorList>
    </citation>
    <scope>NUCLEOTIDE SEQUENCE [LARGE SCALE GENOMIC DNA]</scope>
    <source>
        <strain evidence="8 9">KCTC 22026</strain>
    </source>
</reference>
<evidence type="ECO:0000259" key="6">
    <source>
        <dbReference type="PROSITE" id="PS50075"/>
    </source>
</evidence>
<dbReference type="Gene3D" id="2.30.38.10">
    <property type="entry name" value="Luciferase, Domain 3"/>
    <property type="match status" value="1"/>
</dbReference>
<dbReference type="SUPFAM" id="SSF53901">
    <property type="entry name" value="Thiolase-like"/>
    <property type="match status" value="1"/>
</dbReference>
<dbReference type="CDD" id="cd05930">
    <property type="entry name" value="A_NRPS"/>
    <property type="match status" value="1"/>
</dbReference>
<dbReference type="Gene3D" id="3.30.300.30">
    <property type="match status" value="1"/>
</dbReference>
<dbReference type="Pfam" id="PF00698">
    <property type="entry name" value="Acyl_transf_1"/>
    <property type="match status" value="1"/>
</dbReference>
<dbReference type="InterPro" id="IPR010071">
    <property type="entry name" value="AA_adenyl_dom"/>
</dbReference>
<dbReference type="RefSeq" id="WP_186846856.1">
    <property type="nucleotide sequence ID" value="NZ_JACOME010000006.1"/>
</dbReference>
<feature type="domain" description="Carrier" evidence="6">
    <location>
        <begin position="516"/>
        <end position="591"/>
    </location>
</feature>
<dbReference type="InterPro" id="IPR009081">
    <property type="entry name" value="PP-bd_ACP"/>
</dbReference>
<name>A0ABR6Y4T3_9FLAO</name>
<evidence type="ECO:0000259" key="7">
    <source>
        <dbReference type="PROSITE" id="PS52004"/>
    </source>
</evidence>
<dbReference type="SUPFAM" id="SSF55048">
    <property type="entry name" value="Probable ACP-binding domain of malonyl-CoA ACP transacylase"/>
    <property type="match status" value="1"/>
</dbReference>
<evidence type="ECO:0000256" key="1">
    <source>
        <dbReference type="ARBA" id="ARBA00001933"/>
    </source>
</evidence>
<dbReference type="InterPro" id="IPR014031">
    <property type="entry name" value="Ketoacyl_synth_C"/>
</dbReference>
<dbReference type="InterPro" id="IPR015421">
    <property type="entry name" value="PyrdxlP-dep_Trfase_major"/>
</dbReference>
<dbReference type="Proteomes" id="UP000607435">
    <property type="component" value="Unassembled WGS sequence"/>
</dbReference>
<sequence>MNLTEQEILESIKEFNSTNFEFPSDKTIIDLFLQQVKSTPGHIAVTYNGNELTFKELDTLSNQFANFLIENYKIRRTDFVGLMIERSEWVIVCILSILKAGGTYVPIDVEAPQLRKEYVKNDSNCKFIIENSVVEEFTTSKEKFKSELAYGSNSEPNDLAYIIYTSGTTGNPKGVMIENRGVVNLITWLKGYYNIKAGERISQIANPYFDASVEQIFLGLLSGATLVMIDGEVLKNHKLKEFVIEQNITHLHATASYLETISDLSEATALNRIVAAAEVCTTKLAEKLSVFGDFYNKYGPTETTVASSIYKYSPNDDNESSLSIGKPIGNTKIYILSDELELRPIGEVGELCISGTGVGRGYLNKEELTAERFINDPFEKGQKLYRTGDFAKWLPSGNLEIIGRKDDQVKIRGFRIELGDVENAINSIPNIKRSVVIVNDAIAGEKRLVAYMQSEDKSRDTSAIKKQLSDILQSYMIPSLFVWMDEFPQTPNGKIDKRSLPDPANLRPESAPILRKPTNKLEKELSKIWGELLSISEVGIDDNFFEMGGTSLLTKKMVVVIAEQLKLEVPITKIYQHPTISDLANILNPNQKKKAVSQHHKKSKRNDNSDIAIIAMAGRFPGANSIQELWDVLKDGKETISYFTPDELDKSIPKALRNDPLYVGARGIVPSAKTFDAKFFGLTPKLASAMDPQQRLFLEVAWEALEQSGYLPNLYDGKIGVYAGVKSNTYFLNNVFPNKKLMNQIGDMQAMTINDIGYVATRTAYHLNLKGPAVSVHSACSTSSLAIAQAVESIRNGQCDVALAGGSSVTSPMYSGHLYQEGSMKSADGRCRPFDANATGTLFSDGAGVVLLKNLDEAKRDGDVIHGVIKGIGINNDGNDKGSFTAPSIEGEAGAISSALLDADIKPSEISYIEAHGTATPIGDPIEIEGLNLAFGEQVSKGYCAIGSIKSNLGHLTAAAGVAGVIKTTLAMKHRQIPPSLGYNNPNPSIDFENSPFFVNDKLRNWESDTIRRAGVSSFGVGGTNVHIVLEEYETKEETTETIRPLQLLAWSAKSENSQVGYQNALSRFTKTNPDIALADIAYSLNTTRDVFRHRSFALAGDTLEAYSLLDVEDNKDVKSNELKVIPNEVAFLFPGQGSQYLQMGRALYEGETVFRDAIDHCAELLKKELTLDIRDIIYPKVNNGDAEAQLKDTKFTQPSLFIVEYALSQLWMSWGIKPTLLCGHSIGEFVAAHLAGIFTLEDALHLITVRGKLVSQLPGGSMLSVRANVNSVKDLLPNTLSIAAINSDRLCVVSGPDSAIEDFAKTLTAGGIANMLLLTSHAFHSRMMDPVLEVFEEEVKKMTLNVPRLPLVSTVTGEWITDAEATSSKYWTNHLREAVNFSGAMETVLGLEDPILLEIGPGRALTTLSQQKKGLKSVASIASMQKPKEGENAYHTVLSALGDLWVNGIEPNWKAFYGEQSRQKVWLPAYVFDRKHCWLDPPMVESTINNTVVNTNTVDEKIETKEIIAADPKPQMNTKIMRKPLLLKKIAEIIEDNSGIEIAINEYDLNFLELGLDSLVLTQMSITFKKEFDTAITFRQLNDQLGSPNLLADYLDNVLPKDAFAPQQVVENQTPVNQISTNNGASTIHASQQLNLINNTQNPALNLIAQQIQLLGKQIEIMQGQGQFQVDIATPSAVLPQENNVKIEPDKNYDDILSEEEKKEHQKPFGASPRIEKKSTDLNKVQADFLKNLISSYNKKTAGSKAYAQEHRSHMSDPRVVSGFKPQTKELIYPIVVEKSSGNRLWDIDGNEYIDVLNGFGACLFGHQPDFIKDALHKQIDLGFEVGPQHPLAGEVTQLICEITGNDRAALCNTGSEAVLGAMRIARTVTGRSLIVAFSRSYHGINDEVLVRGSKKLRTFPAASGIMPEAVKNMLILDYGTEESLAIIKERAHEIAAVLVEPVQSRRPELRPIEFLKEVREVTKASETVLIFDEIITGFRMHLGGAQQLFGIKADLATYGKVIGGGMSIGAIAGSKKCMDALDGGHWKFGDDSFPEVGVTYFAGTFVRHPLALASTKASLLYMKAQGNALQDELARKTERIASEIASFIKSKDLPMEIVYYRSLWRLKFLEDIPYSELFFVLMREKGFHIWDGFPCYMTSAYSDKDITNLIDTFKECLNLLITNGILNSNEKNGLIVKGKKVLTKELNTPPIPEAKLGFDENGNPAWFVKDMKKENGYHQLDI</sequence>
<keyword evidence="9" id="KW-1185">Reference proteome</keyword>
<dbReference type="Gene3D" id="3.40.47.10">
    <property type="match status" value="1"/>
</dbReference>
<dbReference type="InterPro" id="IPR020459">
    <property type="entry name" value="AMP-binding"/>
</dbReference>
<dbReference type="Gene3D" id="3.30.70.250">
    <property type="entry name" value="Malonyl-CoA ACP transacylase, ACP-binding"/>
    <property type="match status" value="1"/>
</dbReference>
<evidence type="ECO:0000256" key="4">
    <source>
        <dbReference type="ARBA" id="ARBA00022679"/>
    </source>
</evidence>
<dbReference type="PROSITE" id="PS00600">
    <property type="entry name" value="AA_TRANSFER_CLASS_3"/>
    <property type="match status" value="1"/>
</dbReference>
<dbReference type="InterPro" id="IPR020841">
    <property type="entry name" value="PKS_Beta-ketoAc_synthase_dom"/>
</dbReference>
<dbReference type="InterPro" id="IPR025110">
    <property type="entry name" value="AMP-bd_C"/>
</dbReference>